<feature type="region of interest" description="Disordered" evidence="1">
    <location>
        <begin position="306"/>
        <end position="331"/>
    </location>
</feature>
<dbReference type="RefSeq" id="XP_016627601.1">
    <property type="nucleotide sequence ID" value="XM_016781389.1"/>
</dbReference>
<proteinExistence type="predicted"/>
<dbReference type="Pfam" id="PF11905">
    <property type="entry name" value="DUF3425"/>
    <property type="match status" value="1"/>
</dbReference>
<accession>A0A0D2KAK8</accession>
<dbReference type="VEuPathDB" id="FungiDB:Z520_10898"/>
<evidence type="ECO:0000313" key="2">
    <source>
        <dbReference type="EMBL" id="KIX93478.1"/>
    </source>
</evidence>
<dbReference type="Proteomes" id="UP000053411">
    <property type="component" value="Unassembled WGS sequence"/>
</dbReference>
<dbReference type="EMBL" id="KN848094">
    <property type="protein sequence ID" value="KIX93478.1"/>
    <property type="molecule type" value="Genomic_DNA"/>
</dbReference>
<name>A0A0D2KAK8_9EURO</name>
<keyword evidence="3" id="KW-1185">Reference proteome</keyword>
<sequence>MTNEIDVGGLEERNRQLTESLSTTRQRLVEITRNLNQLTDYVDQYSRPHSYSTALGYTSPFPLNAVAPPPRSPGDSAKNGLYNSGPLSDLFVDHLHEPTDSAHVVTQSQRDPVAPGAISFSRNCEITDSLNDTSSNYPVGRPSDACLDIIHHEGLVRQIMIQEFAEDPAHCQSLDSLIARMLQSLASSEKWERLSLFCNAVSGWDKLGPITRWRIEPTAKHYMQLPLCYRPSRLQMTRHHWPIVDWLPFPKIRDALVLNPERYDLNKVCLELNTSFCLEMDFAHAYPDVEPGNDGIAPISFGQATRERETAGAAGPGRSMRSATNTSSDQYLRRKRPTDHVVYVLLQEYVDHRTGVDSFTTTGLSHHRRVNENVLTHLLLAFRQLENPFKLHSKFFDQFPDLPRDLYVVHGEQVSIFGDYRPRKL</sequence>
<dbReference type="InterPro" id="IPR021833">
    <property type="entry name" value="DUF3425"/>
</dbReference>
<dbReference type="OrthoDB" id="10261951at2759"/>
<organism evidence="2 3">
    <name type="scientific">Fonsecaea multimorphosa CBS 102226</name>
    <dbReference type="NCBI Taxonomy" id="1442371"/>
    <lineage>
        <taxon>Eukaryota</taxon>
        <taxon>Fungi</taxon>
        <taxon>Dikarya</taxon>
        <taxon>Ascomycota</taxon>
        <taxon>Pezizomycotina</taxon>
        <taxon>Eurotiomycetes</taxon>
        <taxon>Chaetothyriomycetidae</taxon>
        <taxon>Chaetothyriales</taxon>
        <taxon>Herpotrichiellaceae</taxon>
        <taxon>Fonsecaea</taxon>
    </lineage>
</organism>
<evidence type="ECO:0000256" key="1">
    <source>
        <dbReference type="SAM" id="MobiDB-lite"/>
    </source>
</evidence>
<reference evidence="2 3" key="1">
    <citation type="submission" date="2015-01" db="EMBL/GenBank/DDBJ databases">
        <title>The Genome Sequence of Fonsecaea multimorphosa CBS 102226.</title>
        <authorList>
            <consortium name="The Broad Institute Genomics Platform"/>
            <person name="Cuomo C."/>
            <person name="de Hoog S."/>
            <person name="Gorbushina A."/>
            <person name="Stielow B."/>
            <person name="Teixiera M."/>
            <person name="Abouelleil A."/>
            <person name="Chapman S.B."/>
            <person name="Priest M."/>
            <person name="Young S.K."/>
            <person name="Wortman J."/>
            <person name="Nusbaum C."/>
            <person name="Birren B."/>
        </authorList>
    </citation>
    <scope>NUCLEOTIDE SEQUENCE [LARGE SCALE GENOMIC DNA]</scope>
    <source>
        <strain evidence="2 3">CBS 102226</strain>
    </source>
</reference>
<feature type="compositionally biased region" description="Polar residues" evidence="1">
    <location>
        <begin position="321"/>
        <end position="330"/>
    </location>
</feature>
<dbReference type="GeneID" id="27716644"/>
<gene>
    <name evidence="2" type="ORF">Z520_10898</name>
</gene>
<protein>
    <submittedName>
        <fullName evidence="2">Uncharacterized protein</fullName>
    </submittedName>
</protein>
<dbReference type="AlphaFoldDB" id="A0A0D2KAK8"/>
<evidence type="ECO:0000313" key="3">
    <source>
        <dbReference type="Proteomes" id="UP000053411"/>
    </source>
</evidence>